<dbReference type="InterPro" id="IPR000515">
    <property type="entry name" value="MetI-like"/>
</dbReference>
<comment type="subcellular location">
    <subcellularLocation>
        <location evidence="1 7">Cell membrane</location>
        <topology evidence="1 7">Multi-pass membrane protein</topology>
    </subcellularLocation>
</comment>
<dbReference type="PROSITE" id="PS50928">
    <property type="entry name" value="ABC_TM1"/>
    <property type="match status" value="1"/>
</dbReference>
<dbReference type="GeneID" id="45959494"/>
<feature type="domain" description="ABC transmembrane type-1" evidence="8">
    <location>
        <begin position="115"/>
        <end position="346"/>
    </location>
</feature>
<dbReference type="GO" id="GO:0005886">
    <property type="term" value="C:plasma membrane"/>
    <property type="evidence" value="ECO:0007669"/>
    <property type="project" value="UniProtKB-SubCell"/>
</dbReference>
<keyword evidence="6 7" id="KW-0472">Membrane</keyword>
<evidence type="ECO:0000313" key="9">
    <source>
        <dbReference type="EMBL" id="ANL86882.1"/>
    </source>
</evidence>
<feature type="transmembrane region" description="Helical" evidence="7">
    <location>
        <begin position="154"/>
        <end position="177"/>
    </location>
</feature>
<sequence length="356" mass="39107">MSTIEATQVAARPRKGRASAFAKAAGRFLFAAVTTYLGLLAVTFFIGRVVPIDPVLAILGDRAPTHVVERVRQEMGFNLPLYQQFFIYVKGVLSGDFGNSVLTTNPVMVDIRRVMPATIELATLGTLIGACVGVPLGVLAAVRRGSIADQVVRVIGLIGYSVPIFWLALISLVIFYAQLRWVAFPGRIDIVFEYTFTPITGFYLLDSAWQGQWDVFYDVFRHIILPASLLGYFSLAYISRMTRSFMLNELSQEYIVAARAKGLSETRVIWGHALRNAAVPLVTVIALSYAGLLEGSVLTETVFSWPGIGLYITNSLQNADMNAVLGGTIVIGTVFIGINLLSDLLYRTLDPRTRNR</sequence>
<dbReference type="PANTHER" id="PTHR43163:SF8">
    <property type="entry name" value="D,D-DIPEPTIDE TRANSPORT SYSTEM PERMEASE PROTEIN DDPB-RELATED"/>
    <property type="match status" value="1"/>
</dbReference>
<dbReference type="Proteomes" id="UP000540266">
    <property type="component" value="Chromosome"/>
</dbReference>
<dbReference type="AlphaFoldDB" id="A0A192TGQ0"/>
<keyword evidence="2 7" id="KW-0813">Transport</keyword>
<dbReference type="CDD" id="cd06261">
    <property type="entry name" value="TM_PBP2"/>
    <property type="match status" value="1"/>
</dbReference>
<dbReference type="Gene3D" id="1.10.3720.10">
    <property type="entry name" value="MetI-like"/>
    <property type="match status" value="1"/>
</dbReference>
<feature type="transmembrane region" description="Helical" evidence="7">
    <location>
        <begin position="273"/>
        <end position="292"/>
    </location>
</feature>
<feature type="transmembrane region" description="Helical" evidence="7">
    <location>
        <begin position="323"/>
        <end position="346"/>
    </location>
</feature>
<protein>
    <submittedName>
        <fullName evidence="9 10">ABC transporter permease</fullName>
    </submittedName>
</protein>
<name>A0A192TGQ0_9HYPH</name>
<accession>A0A192TGQ0</accession>
<dbReference type="EMBL" id="CP064931">
    <property type="protein sequence ID" value="QPK08742.1"/>
    <property type="molecule type" value="Genomic_DNA"/>
</dbReference>
<dbReference type="GO" id="GO:0071916">
    <property type="term" value="F:dipeptide transmembrane transporter activity"/>
    <property type="evidence" value="ECO:0007669"/>
    <property type="project" value="TreeGrafter"/>
</dbReference>
<feature type="transmembrane region" description="Helical" evidence="7">
    <location>
        <begin position="121"/>
        <end position="142"/>
    </location>
</feature>
<dbReference type="InterPro" id="IPR035906">
    <property type="entry name" value="MetI-like_sf"/>
</dbReference>
<evidence type="ECO:0000256" key="7">
    <source>
        <dbReference type="RuleBase" id="RU363032"/>
    </source>
</evidence>
<reference evidence="9 11" key="1">
    <citation type="submission" date="2015-11" db="EMBL/GenBank/DDBJ databases">
        <title>The limits of bacterial species coexistence and the symbiotic plasmid transference in sympatric Rhizobium populations.</title>
        <authorList>
            <person name="Perez-Carrascal O.M."/>
            <person name="VanInsberghe D."/>
            <person name="Juarez S."/>
            <person name="Polz M.F."/>
            <person name="Vinuesa P."/>
            <person name="Gonzalez V."/>
        </authorList>
    </citation>
    <scope>NUCLEOTIDE SEQUENCE [LARGE SCALE GENOMIC DNA]</scope>
    <source>
        <strain evidence="9 11">N771</strain>
    </source>
</reference>
<evidence type="ECO:0000313" key="11">
    <source>
        <dbReference type="Proteomes" id="UP000078551"/>
    </source>
</evidence>
<dbReference type="Pfam" id="PF00528">
    <property type="entry name" value="BPD_transp_1"/>
    <property type="match status" value="1"/>
</dbReference>
<dbReference type="Proteomes" id="UP000078551">
    <property type="component" value="Chromosome"/>
</dbReference>
<evidence type="ECO:0000313" key="10">
    <source>
        <dbReference type="EMBL" id="QPK08742.1"/>
    </source>
</evidence>
<keyword evidence="3" id="KW-1003">Cell membrane</keyword>
<reference evidence="10 12" key="2">
    <citation type="submission" date="2020-11" db="EMBL/GenBank/DDBJ databases">
        <title>Indigenous Rhizobia Nodulating Common beans in Western Kenya.</title>
        <authorList>
            <person name="Wekesa C.S."/>
            <person name="Oelmueller R."/>
            <person name="Furch A.C."/>
        </authorList>
    </citation>
    <scope>NUCLEOTIDE SEQUENCE [LARGE SCALE GENOMIC DNA]</scope>
    <source>
        <strain evidence="12">BS3</strain>
        <strain evidence="10">S3</strain>
    </source>
</reference>
<gene>
    <name evidence="9" type="ORF">AMC81_CH04171</name>
    <name evidence="10" type="ORF">HER27_020275</name>
</gene>
<feature type="transmembrane region" description="Helical" evidence="7">
    <location>
        <begin position="219"/>
        <end position="238"/>
    </location>
</feature>
<organism evidence="10 12">
    <name type="scientific">Rhizobium phaseoli</name>
    <dbReference type="NCBI Taxonomy" id="396"/>
    <lineage>
        <taxon>Bacteria</taxon>
        <taxon>Pseudomonadati</taxon>
        <taxon>Pseudomonadota</taxon>
        <taxon>Alphaproteobacteria</taxon>
        <taxon>Hyphomicrobiales</taxon>
        <taxon>Rhizobiaceae</taxon>
        <taxon>Rhizobium/Agrobacterium group</taxon>
        <taxon>Rhizobium</taxon>
    </lineage>
</organism>
<evidence type="ECO:0000313" key="12">
    <source>
        <dbReference type="Proteomes" id="UP000540266"/>
    </source>
</evidence>
<dbReference type="RefSeq" id="WP_041683803.1">
    <property type="nucleotide sequence ID" value="NZ_CP013522.1"/>
</dbReference>
<dbReference type="PANTHER" id="PTHR43163">
    <property type="entry name" value="DIPEPTIDE TRANSPORT SYSTEM PERMEASE PROTEIN DPPB-RELATED"/>
    <property type="match status" value="1"/>
</dbReference>
<dbReference type="SUPFAM" id="SSF161098">
    <property type="entry name" value="MetI-like"/>
    <property type="match status" value="1"/>
</dbReference>
<evidence type="ECO:0000256" key="6">
    <source>
        <dbReference type="ARBA" id="ARBA00023136"/>
    </source>
</evidence>
<evidence type="ECO:0000256" key="3">
    <source>
        <dbReference type="ARBA" id="ARBA00022475"/>
    </source>
</evidence>
<evidence type="ECO:0000256" key="4">
    <source>
        <dbReference type="ARBA" id="ARBA00022692"/>
    </source>
</evidence>
<evidence type="ECO:0000256" key="2">
    <source>
        <dbReference type="ARBA" id="ARBA00022448"/>
    </source>
</evidence>
<proteinExistence type="inferred from homology"/>
<comment type="similarity">
    <text evidence="7">Belongs to the binding-protein-dependent transport system permease family.</text>
</comment>
<keyword evidence="5 7" id="KW-1133">Transmembrane helix</keyword>
<dbReference type="InterPro" id="IPR045621">
    <property type="entry name" value="BPD_transp_1_N"/>
</dbReference>
<evidence type="ECO:0000256" key="5">
    <source>
        <dbReference type="ARBA" id="ARBA00022989"/>
    </source>
</evidence>
<feature type="transmembrane region" description="Helical" evidence="7">
    <location>
        <begin position="24"/>
        <end position="46"/>
    </location>
</feature>
<dbReference type="EMBL" id="CP013568">
    <property type="protein sequence ID" value="ANL86882.1"/>
    <property type="molecule type" value="Genomic_DNA"/>
</dbReference>
<evidence type="ECO:0000259" key="8">
    <source>
        <dbReference type="PROSITE" id="PS50928"/>
    </source>
</evidence>
<evidence type="ECO:0000256" key="1">
    <source>
        <dbReference type="ARBA" id="ARBA00004651"/>
    </source>
</evidence>
<dbReference type="Pfam" id="PF19300">
    <property type="entry name" value="BPD_transp_1_N"/>
    <property type="match status" value="1"/>
</dbReference>
<keyword evidence="4 7" id="KW-0812">Transmembrane</keyword>
<keyword evidence="11" id="KW-1185">Reference proteome</keyword>
<dbReference type="STRING" id="396.AMC85_CH04258"/>